<feature type="compositionally biased region" description="Polar residues" evidence="1">
    <location>
        <begin position="461"/>
        <end position="473"/>
    </location>
</feature>
<gene>
    <name evidence="2" type="ORF">AABD04_20280</name>
</gene>
<dbReference type="EMBL" id="JBBPCN010000001">
    <property type="protein sequence ID" value="MEK8073188.1"/>
    <property type="molecule type" value="Genomic_DNA"/>
</dbReference>
<protein>
    <recommendedName>
        <fullName evidence="4">Integrase</fullName>
    </recommendedName>
</protein>
<sequence>MLPSGPYTPTEGEHAIASGLTVRFDGEDGRTLLVDVAKMALPGWHTAVAEALALALGATGRSRTLSSAKGLVTRVRSMLRSLSELPDPPTGPPLLETAHLQSVYNQRRITQKDVYAWRGIALFGQFLTLPPLVDTVNSSVIDYTCRQIGQTRIGQPGYSDGEFDRILSAARSDITALRDRIRLSEAAIGQTGEQEGLEGDKELVAIAESGVVPPSRSFSAHVVRLELASRLYMTIRDLAPMLVLMVALTGRNIETIKELPWEHRILETRAVEVRVIKRRRGNHRWFETATWEIGPPGRELHYPGGLYLLLHELTTRSRNTSGSASVWSIWRSGHNTGLRGIEEHFDPFARELTATAINLAGWRTRHCLHADVVDGTPPAPLAVTGNRIKTTADVRRTKQIGGHLPSAARSNTIPVLFRNYLRGDPTTQEWAHTVVAAAVSDAESSALAAHRRALHVAGGTLNVQPERSATNPHGDTPPTHTDAADTAWSACRDHDHHPATGRSCRASFLDCFHCGNCVITPDHLPGLLGLLDALAARRDQLSEADWWVRYGPTWAAIRHDVLSKFNRSEILAATEIKPTDALLDLVESPWEQT</sequence>
<accession>A0ABU9D3F3</accession>
<dbReference type="RefSeq" id="WP_141215008.1">
    <property type="nucleotide sequence ID" value="NZ_JBBPCN010000001.1"/>
</dbReference>
<feature type="region of interest" description="Disordered" evidence="1">
    <location>
        <begin position="460"/>
        <end position="484"/>
    </location>
</feature>
<evidence type="ECO:0000313" key="3">
    <source>
        <dbReference type="Proteomes" id="UP001456513"/>
    </source>
</evidence>
<comment type="caution">
    <text evidence="2">The sequence shown here is derived from an EMBL/GenBank/DDBJ whole genome shotgun (WGS) entry which is preliminary data.</text>
</comment>
<evidence type="ECO:0000256" key="1">
    <source>
        <dbReference type="SAM" id="MobiDB-lite"/>
    </source>
</evidence>
<name>A0ABU9D3F3_9NOCA</name>
<dbReference type="Proteomes" id="UP001456513">
    <property type="component" value="Unassembled WGS sequence"/>
</dbReference>
<reference evidence="2 3" key="1">
    <citation type="submission" date="2024-03" db="EMBL/GenBank/DDBJ databases">
        <title>Rhodococcus navarretei sp. nov. and Pseudarthrobacter quantumdoti sp. nov., two new species with the ability to biosynthesize Quantum Dots isolated from soil samples at Union Glacier, Antarctica.</title>
        <authorList>
            <person name="Vargas M."/>
        </authorList>
    </citation>
    <scope>NUCLEOTIDE SEQUENCE [LARGE SCALE GENOMIC DNA]</scope>
    <source>
        <strain evidence="2 3">EXRC-4A-4</strain>
    </source>
</reference>
<organism evidence="2 3">
    <name type="scientific">Rhodococcus navarretei</name>
    <dbReference type="NCBI Taxonomy" id="3128981"/>
    <lineage>
        <taxon>Bacteria</taxon>
        <taxon>Bacillati</taxon>
        <taxon>Actinomycetota</taxon>
        <taxon>Actinomycetes</taxon>
        <taxon>Mycobacteriales</taxon>
        <taxon>Nocardiaceae</taxon>
        <taxon>Rhodococcus</taxon>
    </lineage>
</organism>
<keyword evidence="3" id="KW-1185">Reference proteome</keyword>
<evidence type="ECO:0000313" key="2">
    <source>
        <dbReference type="EMBL" id="MEK8073188.1"/>
    </source>
</evidence>
<proteinExistence type="predicted"/>
<evidence type="ECO:0008006" key="4">
    <source>
        <dbReference type="Google" id="ProtNLM"/>
    </source>
</evidence>